<dbReference type="SUPFAM" id="SSF54373">
    <property type="entry name" value="FAD-linked reductases, C-terminal domain"/>
    <property type="match status" value="1"/>
</dbReference>
<dbReference type="PIRSF" id="PIRSF000137">
    <property type="entry name" value="Alcohol_oxidase"/>
    <property type="match status" value="1"/>
</dbReference>
<evidence type="ECO:0000256" key="6">
    <source>
        <dbReference type="RuleBase" id="RU003968"/>
    </source>
</evidence>
<feature type="domain" description="Glucose-methanol-choline oxidoreductase N-terminal" evidence="8">
    <location>
        <begin position="275"/>
        <end position="289"/>
    </location>
</feature>
<name>A0A225M675_9BURK</name>
<comment type="similarity">
    <text evidence="2 6">Belongs to the GMC oxidoreductase family.</text>
</comment>
<evidence type="ECO:0000256" key="3">
    <source>
        <dbReference type="ARBA" id="ARBA00022630"/>
    </source>
</evidence>
<evidence type="ECO:0000313" key="9">
    <source>
        <dbReference type="EMBL" id="OWT56845.1"/>
    </source>
</evidence>
<keyword evidence="10" id="KW-1185">Reference proteome</keyword>
<dbReference type="Pfam" id="PF00732">
    <property type="entry name" value="GMC_oxred_N"/>
    <property type="match status" value="1"/>
</dbReference>
<dbReference type="InterPro" id="IPR007867">
    <property type="entry name" value="GMC_OxRtase_C"/>
</dbReference>
<evidence type="ECO:0000259" key="8">
    <source>
        <dbReference type="PROSITE" id="PS00624"/>
    </source>
</evidence>
<dbReference type="GO" id="GO:0050660">
    <property type="term" value="F:flavin adenine dinucleotide binding"/>
    <property type="evidence" value="ECO:0007669"/>
    <property type="project" value="InterPro"/>
</dbReference>
<dbReference type="Proteomes" id="UP000214603">
    <property type="component" value="Unassembled WGS sequence"/>
</dbReference>
<comment type="caution">
    <text evidence="9">The sequence shown here is derived from an EMBL/GenBank/DDBJ whole genome shotgun (WGS) entry which is preliminary data.</text>
</comment>
<evidence type="ECO:0000256" key="4">
    <source>
        <dbReference type="ARBA" id="ARBA00022827"/>
    </source>
</evidence>
<feature type="binding site" evidence="5">
    <location>
        <begin position="494"/>
        <end position="495"/>
    </location>
    <ligand>
        <name>FAD</name>
        <dbReference type="ChEBI" id="CHEBI:57692"/>
    </ligand>
</feature>
<evidence type="ECO:0000259" key="7">
    <source>
        <dbReference type="PROSITE" id="PS00623"/>
    </source>
</evidence>
<dbReference type="InterPro" id="IPR012132">
    <property type="entry name" value="GMC_OxRdtase"/>
</dbReference>
<organism evidence="9 10">
    <name type="scientific">Candidimonas nitroreducens</name>
    <dbReference type="NCBI Taxonomy" id="683354"/>
    <lineage>
        <taxon>Bacteria</taxon>
        <taxon>Pseudomonadati</taxon>
        <taxon>Pseudomonadota</taxon>
        <taxon>Betaproteobacteria</taxon>
        <taxon>Burkholderiales</taxon>
        <taxon>Alcaligenaceae</taxon>
        <taxon>Candidimonas</taxon>
    </lineage>
</organism>
<dbReference type="InterPro" id="IPR036188">
    <property type="entry name" value="FAD/NAD-bd_sf"/>
</dbReference>
<evidence type="ECO:0000256" key="1">
    <source>
        <dbReference type="ARBA" id="ARBA00001974"/>
    </source>
</evidence>
<accession>A0A225M675</accession>
<comment type="cofactor">
    <cofactor evidence="1 5">
        <name>FAD</name>
        <dbReference type="ChEBI" id="CHEBI:57692"/>
    </cofactor>
</comment>
<dbReference type="AlphaFoldDB" id="A0A225M675"/>
<dbReference type="PANTHER" id="PTHR11552:SF147">
    <property type="entry name" value="CHOLINE DEHYDROGENASE, MITOCHONDRIAL"/>
    <property type="match status" value="1"/>
</dbReference>
<reference evidence="10" key="1">
    <citation type="submission" date="2017-06" db="EMBL/GenBank/DDBJ databases">
        <title>Herbaspirillum phytohormonus sp. nov., isolated from the root nodule of Robinia pseudoacacia in lead-zinc mine.</title>
        <authorList>
            <person name="Fan M."/>
            <person name="Lin Y."/>
        </authorList>
    </citation>
    <scope>NUCLEOTIDE SEQUENCE [LARGE SCALE GENOMIC DNA]</scope>
    <source>
        <strain evidence="10">SC-089</strain>
    </source>
</reference>
<dbReference type="GO" id="GO:0016614">
    <property type="term" value="F:oxidoreductase activity, acting on CH-OH group of donors"/>
    <property type="evidence" value="ECO:0007669"/>
    <property type="project" value="InterPro"/>
</dbReference>
<dbReference type="EMBL" id="NJIH01000010">
    <property type="protein sequence ID" value="OWT56845.1"/>
    <property type="molecule type" value="Genomic_DNA"/>
</dbReference>
<protein>
    <submittedName>
        <fullName evidence="9">Dehydrogenase</fullName>
    </submittedName>
</protein>
<evidence type="ECO:0000256" key="2">
    <source>
        <dbReference type="ARBA" id="ARBA00010790"/>
    </source>
</evidence>
<gene>
    <name evidence="9" type="ORF">CEY11_18370</name>
</gene>
<keyword evidence="4 5" id="KW-0274">FAD</keyword>
<sequence length="560" mass="61553">MRPGSSFIPLLSRQILPNMNSQVEKYDYVIIGSGSAGSVLAARLSENAGVKVLLLEAGKPDTSPFVRIPLGVGKLLNDDRYVWRAETLPQKNLYDNKIYWPSGKMLGGSSSVNGMLAVRGHPKRFDEWREANCPGWGFDDVLPAFMRLETYKEGNPAFRGKSGPVTIVKSRPNPLSAAFVSACGQTGIPLVDDYNDLVAEGASQMQMNLHDGRRCNTSFAYLKPARRRHNLKIVTGVFARRILFEGMRAVGVEYIAPDGVTKSAGASAEVLLCAGATRSPQLLELSGIGDATRLRELGVPIVHHNPHVGEHLQDHVMPRLNYECVEPYTVNDLLRSRLRMGRELLRYFFSHQGLFATTGIAGTAFVRTRAGLAYPDARLQVGLTSGTARLATSIKTGIDDFSGFHIGGYFLYPESRGSIHAISKDPRQSPSIQPNYLSHPVDQEVTVRLMKMLRKIAEQPAMSTLIKRATRPPLGADGDEELLDYARKTSSTCWHPIATCRMGAEVDSVVDSRMRVYGVSGLRVADASIMPFQVSSNTNIPTIMLGERAAEFVKQDIARY</sequence>
<evidence type="ECO:0000256" key="5">
    <source>
        <dbReference type="PIRSR" id="PIRSR000137-2"/>
    </source>
</evidence>
<dbReference type="PROSITE" id="PS00623">
    <property type="entry name" value="GMC_OXRED_1"/>
    <property type="match status" value="1"/>
</dbReference>
<dbReference type="InterPro" id="IPR000172">
    <property type="entry name" value="GMC_OxRdtase_N"/>
</dbReference>
<dbReference type="Gene3D" id="3.30.560.10">
    <property type="entry name" value="Glucose Oxidase, domain 3"/>
    <property type="match status" value="1"/>
</dbReference>
<dbReference type="PROSITE" id="PS00624">
    <property type="entry name" value="GMC_OXRED_2"/>
    <property type="match status" value="1"/>
</dbReference>
<dbReference type="PANTHER" id="PTHR11552">
    <property type="entry name" value="GLUCOSE-METHANOL-CHOLINE GMC OXIDOREDUCTASE"/>
    <property type="match status" value="1"/>
</dbReference>
<keyword evidence="3 6" id="KW-0285">Flavoprotein</keyword>
<dbReference type="SUPFAM" id="SSF51905">
    <property type="entry name" value="FAD/NAD(P)-binding domain"/>
    <property type="match status" value="1"/>
</dbReference>
<evidence type="ECO:0000313" key="10">
    <source>
        <dbReference type="Proteomes" id="UP000214603"/>
    </source>
</evidence>
<dbReference type="Gene3D" id="3.50.50.60">
    <property type="entry name" value="FAD/NAD(P)-binding domain"/>
    <property type="match status" value="1"/>
</dbReference>
<dbReference type="Pfam" id="PF05199">
    <property type="entry name" value="GMC_oxred_C"/>
    <property type="match status" value="1"/>
</dbReference>
<proteinExistence type="inferred from homology"/>
<feature type="domain" description="Glucose-methanol-choline oxidoreductase N-terminal" evidence="7">
    <location>
        <begin position="103"/>
        <end position="126"/>
    </location>
</feature>